<evidence type="ECO:0000256" key="6">
    <source>
        <dbReference type="ARBA" id="ARBA00023002"/>
    </source>
</evidence>
<evidence type="ECO:0000259" key="10">
    <source>
        <dbReference type="PROSITE" id="PS51330"/>
    </source>
</evidence>
<keyword evidence="5 8" id="KW-0521">NADP</keyword>
<evidence type="ECO:0000256" key="4">
    <source>
        <dbReference type="ARBA" id="ARBA00022563"/>
    </source>
</evidence>
<proteinExistence type="inferred from homology"/>
<gene>
    <name evidence="11" type="ORF">A2717_04420</name>
</gene>
<evidence type="ECO:0000313" key="11">
    <source>
        <dbReference type="EMBL" id="OGE73848.1"/>
    </source>
</evidence>
<dbReference type="GO" id="GO:0006730">
    <property type="term" value="P:one-carbon metabolic process"/>
    <property type="evidence" value="ECO:0007669"/>
    <property type="project" value="UniProtKB-KW"/>
</dbReference>
<evidence type="ECO:0000256" key="2">
    <source>
        <dbReference type="ARBA" id="ARBA00009539"/>
    </source>
</evidence>
<comment type="caution">
    <text evidence="11">The sequence shown here is derived from an EMBL/GenBank/DDBJ whole genome shotgun (WGS) entry which is preliminary data.</text>
</comment>
<dbReference type="Gene3D" id="3.40.430.10">
    <property type="entry name" value="Dihydrofolate Reductase, subunit A"/>
    <property type="match status" value="1"/>
</dbReference>
<comment type="catalytic activity">
    <reaction evidence="8">
        <text>(6S)-5,6,7,8-tetrahydrofolate + NADP(+) = 7,8-dihydrofolate + NADPH + H(+)</text>
        <dbReference type="Rhea" id="RHEA:15009"/>
        <dbReference type="ChEBI" id="CHEBI:15378"/>
        <dbReference type="ChEBI" id="CHEBI:57451"/>
        <dbReference type="ChEBI" id="CHEBI:57453"/>
        <dbReference type="ChEBI" id="CHEBI:57783"/>
        <dbReference type="ChEBI" id="CHEBI:58349"/>
        <dbReference type="EC" id="1.5.1.3"/>
    </reaction>
</comment>
<dbReference type="PROSITE" id="PS51330">
    <property type="entry name" value="DHFR_2"/>
    <property type="match status" value="1"/>
</dbReference>
<dbReference type="EC" id="1.5.1.3" evidence="3 8"/>
<dbReference type="GO" id="GO:0046452">
    <property type="term" value="P:dihydrofolate metabolic process"/>
    <property type="evidence" value="ECO:0007669"/>
    <property type="project" value="TreeGrafter"/>
</dbReference>
<dbReference type="InterPro" id="IPR012259">
    <property type="entry name" value="DHFR"/>
</dbReference>
<evidence type="ECO:0000256" key="1">
    <source>
        <dbReference type="ARBA" id="ARBA00004903"/>
    </source>
</evidence>
<comment type="function">
    <text evidence="7 8">Key enzyme in folate metabolism. Catalyzes an essential reaction for de novo glycine and purine synthesis, and for DNA precursor synthesis.</text>
</comment>
<keyword evidence="6 8" id="KW-0560">Oxidoreductase</keyword>
<dbReference type="InterPro" id="IPR024072">
    <property type="entry name" value="DHFR-like_dom_sf"/>
</dbReference>
<dbReference type="SUPFAM" id="SSF53597">
    <property type="entry name" value="Dihydrofolate reductase-like"/>
    <property type="match status" value="1"/>
</dbReference>
<organism evidence="11 12">
    <name type="scientific">Candidatus Doudnabacteria bacterium RIFCSPHIGHO2_01_FULL_41_86</name>
    <dbReference type="NCBI Taxonomy" id="1817821"/>
    <lineage>
        <taxon>Bacteria</taxon>
        <taxon>Candidatus Doudnaibacteriota</taxon>
    </lineage>
</organism>
<dbReference type="InterPro" id="IPR017925">
    <property type="entry name" value="DHFR_CS"/>
</dbReference>
<dbReference type="PROSITE" id="PS00075">
    <property type="entry name" value="DHFR_1"/>
    <property type="match status" value="1"/>
</dbReference>
<dbReference type="UniPathway" id="UPA00077">
    <property type="reaction ID" value="UER00158"/>
</dbReference>
<dbReference type="CDD" id="cd00209">
    <property type="entry name" value="DHFR"/>
    <property type="match status" value="1"/>
</dbReference>
<evidence type="ECO:0000256" key="5">
    <source>
        <dbReference type="ARBA" id="ARBA00022857"/>
    </source>
</evidence>
<dbReference type="PIRSF" id="PIRSF000194">
    <property type="entry name" value="DHFR"/>
    <property type="match status" value="1"/>
</dbReference>
<evidence type="ECO:0000313" key="12">
    <source>
        <dbReference type="Proteomes" id="UP000177610"/>
    </source>
</evidence>
<sequence length="159" mass="18276">MKLILIAAVAKNRVIGSHNALPWYIKEDLKHFKDKTVGKTVLMGKNTFDSIMNRIGKPLPERVNVVITRQTDWQAPTDVIVYHNIEDALNGLKDTPEVMVAGGGQIFNQLIDKADKLILTEVHKKVDGDVFFPEVDKNLWKEMEREDHEEFSFVEYERV</sequence>
<dbReference type="GO" id="GO:0005829">
    <property type="term" value="C:cytosol"/>
    <property type="evidence" value="ECO:0007669"/>
    <property type="project" value="TreeGrafter"/>
</dbReference>
<dbReference type="AlphaFoldDB" id="A0A1F5N8C7"/>
<evidence type="ECO:0000256" key="7">
    <source>
        <dbReference type="ARBA" id="ARBA00025067"/>
    </source>
</evidence>
<dbReference type="GO" id="GO:0046655">
    <property type="term" value="P:folic acid metabolic process"/>
    <property type="evidence" value="ECO:0007669"/>
    <property type="project" value="TreeGrafter"/>
</dbReference>
<dbReference type="EMBL" id="MFEH01000004">
    <property type="protein sequence ID" value="OGE73848.1"/>
    <property type="molecule type" value="Genomic_DNA"/>
</dbReference>
<dbReference type="PANTHER" id="PTHR48069">
    <property type="entry name" value="DIHYDROFOLATE REDUCTASE"/>
    <property type="match status" value="1"/>
</dbReference>
<dbReference type="PANTHER" id="PTHR48069:SF3">
    <property type="entry name" value="DIHYDROFOLATE REDUCTASE"/>
    <property type="match status" value="1"/>
</dbReference>
<accession>A0A1F5N8C7</accession>
<protein>
    <recommendedName>
        <fullName evidence="3 8">Dihydrofolate reductase</fullName>
        <ecNumber evidence="3 8">1.5.1.3</ecNumber>
    </recommendedName>
</protein>
<comment type="pathway">
    <text evidence="1 8">Cofactor biosynthesis; tetrahydrofolate biosynthesis; 5,6,7,8-tetrahydrofolate from 7,8-dihydrofolate: step 1/1.</text>
</comment>
<dbReference type="PRINTS" id="PR00070">
    <property type="entry name" value="DHFR"/>
</dbReference>
<comment type="similarity">
    <text evidence="2 8 9">Belongs to the dihydrofolate reductase family.</text>
</comment>
<dbReference type="FunFam" id="3.40.430.10:FF:000001">
    <property type="entry name" value="Dihydrofolate reductase"/>
    <property type="match status" value="1"/>
</dbReference>
<evidence type="ECO:0000256" key="9">
    <source>
        <dbReference type="RuleBase" id="RU004474"/>
    </source>
</evidence>
<dbReference type="STRING" id="1817821.A2717_04420"/>
<reference evidence="11 12" key="1">
    <citation type="journal article" date="2016" name="Nat. Commun.">
        <title>Thousands of microbial genomes shed light on interconnected biogeochemical processes in an aquifer system.</title>
        <authorList>
            <person name="Anantharaman K."/>
            <person name="Brown C.T."/>
            <person name="Hug L.A."/>
            <person name="Sharon I."/>
            <person name="Castelle C.J."/>
            <person name="Probst A.J."/>
            <person name="Thomas B.C."/>
            <person name="Singh A."/>
            <person name="Wilkins M.J."/>
            <person name="Karaoz U."/>
            <person name="Brodie E.L."/>
            <person name="Williams K.H."/>
            <person name="Hubbard S.S."/>
            <person name="Banfield J.F."/>
        </authorList>
    </citation>
    <scope>NUCLEOTIDE SEQUENCE [LARGE SCALE GENOMIC DNA]</scope>
</reference>
<dbReference type="Pfam" id="PF00186">
    <property type="entry name" value="DHFR_1"/>
    <property type="match status" value="1"/>
</dbReference>
<keyword evidence="4 8" id="KW-0554">One-carbon metabolism</keyword>
<dbReference type="Proteomes" id="UP000177610">
    <property type="component" value="Unassembled WGS sequence"/>
</dbReference>
<dbReference type="InterPro" id="IPR001796">
    <property type="entry name" value="DHFR_dom"/>
</dbReference>
<dbReference type="GO" id="GO:0046654">
    <property type="term" value="P:tetrahydrofolate biosynthetic process"/>
    <property type="evidence" value="ECO:0007669"/>
    <property type="project" value="UniProtKB-UniPathway"/>
</dbReference>
<evidence type="ECO:0000256" key="3">
    <source>
        <dbReference type="ARBA" id="ARBA00012856"/>
    </source>
</evidence>
<feature type="domain" description="DHFR" evidence="10">
    <location>
        <begin position="2"/>
        <end position="159"/>
    </location>
</feature>
<name>A0A1F5N8C7_9BACT</name>
<dbReference type="GO" id="GO:0070401">
    <property type="term" value="F:NADP+ binding"/>
    <property type="evidence" value="ECO:0007669"/>
    <property type="project" value="UniProtKB-ARBA"/>
</dbReference>
<evidence type="ECO:0000256" key="8">
    <source>
        <dbReference type="PIRNR" id="PIRNR000194"/>
    </source>
</evidence>
<dbReference type="GO" id="GO:0004146">
    <property type="term" value="F:dihydrofolate reductase activity"/>
    <property type="evidence" value="ECO:0007669"/>
    <property type="project" value="UniProtKB-EC"/>
</dbReference>